<evidence type="ECO:0000313" key="1">
    <source>
        <dbReference type="EMBL" id="DAE15228.1"/>
    </source>
</evidence>
<protein>
    <submittedName>
        <fullName evidence="1">Terminase small subunit</fullName>
    </submittedName>
</protein>
<accession>A0A8S5Q9Q8</accession>
<dbReference type="InterPro" id="IPR006448">
    <property type="entry name" value="Phage_term_ssu_P27"/>
</dbReference>
<organism evidence="1">
    <name type="scientific">Siphoviridae sp. ctK9J6</name>
    <dbReference type="NCBI Taxonomy" id="2825437"/>
    <lineage>
        <taxon>Viruses</taxon>
        <taxon>Duplodnaviria</taxon>
        <taxon>Heunggongvirae</taxon>
        <taxon>Uroviricota</taxon>
        <taxon>Caudoviricetes</taxon>
    </lineage>
</organism>
<name>A0A8S5Q9Q8_9CAUD</name>
<dbReference type="EMBL" id="BK015600">
    <property type="protein sequence ID" value="DAE15228.1"/>
    <property type="molecule type" value="Genomic_DNA"/>
</dbReference>
<proteinExistence type="predicted"/>
<reference evidence="1" key="1">
    <citation type="journal article" date="2021" name="Proc. Natl. Acad. Sci. U.S.A.">
        <title>A Catalog of Tens of Thousands of Viruses from Human Metagenomes Reveals Hidden Associations with Chronic Diseases.</title>
        <authorList>
            <person name="Tisza M.J."/>
            <person name="Buck C.B."/>
        </authorList>
    </citation>
    <scope>NUCLEOTIDE SEQUENCE</scope>
    <source>
        <strain evidence="1">CtK9J6</strain>
    </source>
</reference>
<dbReference type="Pfam" id="PF05119">
    <property type="entry name" value="Terminase_4"/>
    <property type="match status" value="1"/>
</dbReference>
<sequence>MAQIKIAEIKDSLIEQLTLKGANIEVYRDLIDSYIFCTKLERKMQADIRTNGLTYKAISATGKEYMKDNPSVKNAVMYNKQRLAILSQMGLSIDKVESDSDDEL</sequence>